<reference evidence="1" key="1">
    <citation type="submission" date="2005-10" db="EMBL/GenBank/DDBJ databases">
        <title>Complete sequence of chromosome 2 of Burkholderia sp. 383.</title>
        <authorList>
            <consortium name="US DOE Joint Genome Institute"/>
            <person name="Copeland A."/>
            <person name="Lucas S."/>
            <person name="Lapidus A."/>
            <person name="Barry K."/>
            <person name="Detter J.C."/>
            <person name="Glavina T."/>
            <person name="Hammon N."/>
            <person name="Israni S."/>
            <person name="Pitluck S."/>
            <person name="Chain P."/>
            <person name="Malfatti S."/>
            <person name="Shin M."/>
            <person name="Vergez L."/>
            <person name="Schmutz J."/>
            <person name="Larimer F."/>
            <person name="Land M."/>
            <person name="Kyrpides N."/>
            <person name="Lykidis A."/>
            <person name="Richardson P."/>
        </authorList>
    </citation>
    <scope>NUCLEOTIDE SEQUENCE [LARGE SCALE GENOMIC DNA]</scope>
    <source>
        <strain evidence="1">383</strain>
    </source>
</reference>
<organism evidence="1 2">
    <name type="scientific">Burkholderia lata (strain ATCC 17760 / DSM 23089 / LMG 22485 / NCIMB 9086 / R18194 / 383)</name>
    <dbReference type="NCBI Taxonomy" id="482957"/>
    <lineage>
        <taxon>Bacteria</taxon>
        <taxon>Pseudomonadati</taxon>
        <taxon>Pseudomonadota</taxon>
        <taxon>Betaproteobacteria</taxon>
        <taxon>Burkholderiales</taxon>
        <taxon>Burkholderiaceae</taxon>
        <taxon>Burkholderia</taxon>
        <taxon>Burkholderia cepacia complex</taxon>
    </lineage>
</organism>
<accession>Q396D2</accession>
<keyword evidence="2" id="KW-1185">Reference proteome</keyword>
<dbReference type="Proteomes" id="UP000002705">
    <property type="component" value="Chromosome 2"/>
</dbReference>
<dbReference type="EMBL" id="CP000152">
    <property type="protein sequence ID" value="ABB11679.1"/>
    <property type="molecule type" value="Genomic_DNA"/>
</dbReference>
<dbReference type="PATRIC" id="fig|482957.22.peg.5278"/>
<proteinExistence type="predicted"/>
<gene>
    <name evidence="1" type="ordered locus">Bcep18194_B1565</name>
</gene>
<evidence type="ECO:0000313" key="1">
    <source>
        <dbReference type="EMBL" id="ABB11679.1"/>
    </source>
</evidence>
<dbReference type="HOGENOM" id="CLU_2522508_0_0_4"/>
<name>Q396D2_BURL3</name>
<evidence type="ECO:0008006" key="3">
    <source>
        <dbReference type="Google" id="ProtNLM"/>
    </source>
</evidence>
<dbReference type="KEGG" id="bur:Bcep18194_B1565"/>
<evidence type="ECO:0000313" key="2">
    <source>
        <dbReference type="Proteomes" id="UP000002705"/>
    </source>
</evidence>
<sequence>MTHFGRAMYELNIDTLCANSSSARERVERAHQTRQDRLVKELRLRGISTVNDANVYAPSFIAAYNTHFAKPSKSDFNAHRPLRDDENLNMVLT</sequence>
<protein>
    <recommendedName>
        <fullName evidence="3">Integrase</fullName>
    </recommendedName>
</protein>
<dbReference type="AlphaFoldDB" id="Q396D2"/>